<feature type="transmembrane region" description="Helical" evidence="1">
    <location>
        <begin position="127"/>
        <end position="152"/>
    </location>
</feature>
<keyword evidence="1" id="KW-0812">Transmembrane</keyword>
<proteinExistence type="predicted"/>
<feature type="transmembrane region" description="Helical" evidence="1">
    <location>
        <begin position="67"/>
        <end position="92"/>
    </location>
</feature>
<keyword evidence="3" id="KW-1185">Reference proteome</keyword>
<dbReference type="EMBL" id="JEMT01025794">
    <property type="protein sequence ID" value="EXX61208.1"/>
    <property type="molecule type" value="Genomic_DNA"/>
</dbReference>
<name>A0A015M327_RHIIW</name>
<reference evidence="2 3" key="1">
    <citation type="submission" date="2014-02" db="EMBL/GenBank/DDBJ databases">
        <title>Single nucleus genome sequencing reveals high similarity among nuclei of an endomycorrhizal fungus.</title>
        <authorList>
            <person name="Lin K."/>
            <person name="Geurts R."/>
            <person name="Zhang Z."/>
            <person name="Limpens E."/>
            <person name="Saunders D.G."/>
            <person name="Mu D."/>
            <person name="Pang E."/>
            <person name="Cao H."/>
            <person name="Cha H."/>
            <person name="Lin T."/>
            <person name="Zhou Q."/>
            <person name="Shang Y."/>
            <person name="Li Y."/>
            <person name="Ivanov S."/>
            <person name="Sharma T."/>
            <person name="Velzen R.V."/>
            <person name="Ruijter N.D."/>
            <person name="Aanen D.K."/>
            <person name="Win J."/>
            <person name="Kamoun S."/>
            <person name="Bisseling T."/>
            <person name="Huang S."/>
        </authorList>
    </citation>
    <scope>NUCLEOTIDE SEQUENCE [LARGE SCALE GENOMIC DNA]</scope>
    <source>
        <strain evidence="3">DAOM197198w</strain>
    </source>
</reference>
<sequence>MEQLKQRGEGSSNVQRATQASQALPNKIRNPITQLLKGVGYLVYVRMPTWVQHILNRAYEIASGYKFLVDFSAVFSLLFAMPFTIFLIWSIGSLVVTMVLWAFAYAAINGLSIGIGLLCISPVFVTLLFITFCITLVITIIRLISYGSSFVYKYISSFLQNRVDSDLYKEDARLRSTRNVRFYDERREECPSI</sequence>
<comment type="caution">
    <text evidence="2">The sequence shown here is derived from an EMBL/GenBank/DDBJ whole genome shotgun (WGS) entry which is preliminary data.</text>
</comment>
<dbReference type="HOGENOM" id="CLU_1518629_0_0_1"/>
<gene>
    <name evidence="2" type="ORF">RirG_173390</name>
</gene>
<feature type="transmembrane region" description="Helical" evidence="1">
    <location>
        <begin position="98"/>
        <end position="120"/>
    </location>
</feature>
<evidence type="ECO:0000313" key="3">
    <source>
        <dbReference type="Proteomes" id="UP000022910"/>
    </source>
</evidence>
<dbReference type="AlphaFoldDB" id="A0A015M327"/>
<keyword evidence="1" id="KW-0472">Membrane</keyword>
<evidence type="ECO:0000313" key="2">
    <source>
        <dbReference type="EMBL" id="EXX61208.1"/>
    </source>
</evidence>
<accession>A0A015M327</accession>
<protein>
    <submittedName>
        <fullName evidence="2">Uncharacterized protein</fullName>
    </submittedName>
</protein>
<keyword evidence="1" id="KW-1133">Transmembrane helix</keyword>
<organism evidence="2 3">
    <name type="scientific">Rhizophagus irregularis (strain DAOM 197198w)</name>
    <name type="common">Glomus intraradices</name>
    <dbReference type="NCBI Taxonomy" id="1432141"/>
    <lineage>
        <taxon>Eukaryota</taxon>
        <taxon>Fungi</taxon>
        <taxon>Fungi incertae sedis</taxon>
        <taxon>Mucoromycota</taxon>
        <taxon>Glomeromycotina</taxon>
        <taxon>Glomeromycetes</taxon>
        <taxon>Glomerales</taxon>
        <taxon>Glomeraceae</taxon>
        <taxon>Rhizophagus</taxon>
    </lineage>
</organism>
<dbReference type="Proteomes" id="UP000022910">
    <property type="component" value="Unassembled WGS sequence"/>
</dbReference>
<dbReference type="OrthoDB" id="2428135at2759"/>
<evidence type="ECO:0000256" key="1">
    <source>
        <dbReference type="SAM" id="Phobius"/>
    </source>
</evidence>